<proteinExistence type="predicted"/>
<evidence type="ECO:0000256" key="1">
    <source>
        <dbReference type="SAM" id="MobiDB-lite"/>
    </source>
</evidence>
<comment type="caution">
    <text evidence="3">The sequence shown here is derived from an EMBL/GenBank/DDBJ whole genome shotgun (WGS) entry which is preliminary data.</text>
</comment>
<feature type="compositionally biased region" description="Low complexity" evidence="1">
    <location>
        <begin position="13"/>
        <end position="25"/>
    </location>
</feature>
<dbReference type="STRING" id="4540.A0A3L6TGH6"/>
<dbReference type="AlphaFoldDB" id="A0A3L6TGH6"/>
<dbReference type="Proteomes" id="UP000275267">
    <property type="component" value="Unassembled WGS sequence"/>
</dbReference>
<name>A0A3L6TGH6_PANMI</name>
<dbReference type="InterPro" id="IPR042316">
    <property type="entry name" value="IRKI-like"/>
</dbReference>
<sequence length="590" mass="64273">MAVAGAGAECFDPAAPSPSRAPASRQDVQAAIAKAVELRQLHAALLQRGAPNARAGAGAGAGASRSPAVIRLPPVASPARSRTADEEYPVFTPAYDDEECVAGAALNHICQDNRSRSENWAGVALDHGGCDDAALSDYDGLNAFSSSNSEVLFPSSNDPCLRNRGAAYKIHPAFMHSAPSADRFLLSAGRADHTSELKLPPATCNNAIRPATISSSRVPPPSAHSRTKNRAPQILSWLFPKTRKKVKPPEMASPTAIESGNMSQLLTEWGALSLESLKKELAEANAHRDAALREAAEVRSSLGELATKLVSVEAYCTELKKALRQATNSPSVSRRSTRSIEASRELSMPVSHDVMVEGFLQIASEARLSVKQLCKALIQQVNEEASDGLSDKLNQLLRPYQLALAGGVGKQCSKAVLYHLEAIMNQAMYQDFENPAFQRNGAPRCLDPAEDRGQSFAAFVALRNLSWNEVLRKGTKYYSEDFSRFCDRKMSGVVATLGWSRPWPEQLLQCFFVAAKCVWLLHLLAFSFGPPLTILRIEDGRAFDQMYMEDILQDRQQVQSPCQVKVMVMPGFYVQDRVLKCRVLTTRSAS</sequence>
<feature type="domain" description="GIL1/IRKI C-terminal" evidence="2">
    <location>
        <begin position="534"/>
        <end position="584"/>
    </location>
</feature>
<evidence type="ECO:0000259" key="2">
    <source>
        <dbReference type="Pfam" id="PF24994"/>
    </source>
</evidence>
<feature type="region of interest" description="Disordered" evidence="1">
    <location>
        <begin position="1"/>
        <end position="26"/>
    </location>
</feature>
<accession>A0A3L6TGH6</accession>
<dbReference type="Pfam" id="PF24994">
    <property type="entry name" value="GIL1_IRKI_C"/>
    <property type="match status" value="1"/>
</dbReference>
<dbReference type="PANTHER" id="PTHR31029">
    <property type="entry name" value="CYCLIN-DEPENDENT KINASE-LIKE PROTEIN"/>
    <property type="match status" value="1"/>
</dbReference>
<protein>
    <submittedName>
        <fullName evidence="3">IRK-interacting protein</fullName>
    </submittedName>
</protein>
<gene>
    <name evidence="3" type="ORF">C2845_PM03G01500</name>
</gene>
<dbReference type="EMBL" id="PQIB02000002">
    <property type="protein sequence ID" value="RLN35826.1"/>
    <property type="molecule type" value="Genomic_DNA"/>
</dbReference>
<dbReference type="InterPro" id="IPR056813">
    <property type="entry name" value="GIL1_IRKI_C"/>
</dbReference>
<reference evidence="4" key="1">
    <citation type="journal article" date="2019" name="Nat. Commun.">
        <title>The genome of broomcorn millet.</title>
        <authorList>
            <person name="Zou C."/>
            <person name="Miki D."/>
            <person name="Li D."/>
            <person name="Tang Q."/>
            <person name="Xiao L."/>
            <person name="Rajput S."/>
            <person name="Deng P."/>
            <person name="Jia W."/>
            <person name="Huang R."/>
            <person name="Zhang M."/>
            <person name="Sun Y."/>
            <person name="Hu J."/>
            <person name="Fu X."/>
            <person name="Schnable P.S."/>
            <person name="Li F."/>
            <person name="Zhang H."/>
            <person name="Feng B."/>
            <person name="Zhu X."/>
            <person name="Liu R."/>
            <person name="Schnable J.C."/>
            <person name="Zhu J.-K."/>
            <person name="Zhang H."/>
        </authorList>
    </citation>
    <scope>NUCLEOTIDE SEQUENCE [LARGE SCALE GENOMIC DNA]</scope>
</reference>
<dbReference type="PANTHER" id="PTHR31029:SF8">
    <property type="entry name" value="OS09G0488800 PROTEIN"/>
    <property type="match status" value="1"/>
</dbReference>
<evidence type="ECO:0000313" key="3">
    <source>
        <dbReference type="EMBL" id="RLN35826.1"/>
    </source>
</evidence>
<keyword evidence="4" id="KW-1185">Reference proteome</keyword>
<evidence type="ECO:0000313" key="4">
    <source>
        <dbReference type="Proteomes" id="UP000275267"/>
    </source>
</evidence>
<organism evidence="3 4">
    <name type="scientific">Panicum miliaceum</name>
    <name type="common">Proso millet</name>
    <name type="synonym">Broomcorn millet</name>
    <dbReference type="NCBI Taxonomy" id="4540"/>
    <lineage>
        <taxon>Eukaryota</taxon>
        <taxon>Viridiplantae</taxon>
        <taxon>Streptophyta</taxon>
        <taxon>Embryophyta</taxon>
        <taxon>Tracheophyta</taxon>
        <taxon>Spermatophyta</taxon>
        <taxon>Magnoliopsida</taxon>
        <taxon>Liliopsida</taxon>
        <taxon>Poales</taxon>
        <taxon>Poaceae</taxon>
        <taxon>PACMAD clade</taxon>
        <taxon>Panicoideae</taxon>
        <taxon>Panicodae</taxon>
        <taxon>Paniceae</taxon>
        <taxon>Panicinae</taxon>
        <taxon>Panicum</taxon>
        <taxon>Panicum sect. Panicum</taxon>
    </lineage>
</organism>
<dbReference type="OrthoDB" id="785851at2759"/>